<evidence type="ECO:0000259" key="8">
    <source>
        <dbReference type="PROSITE" id="PS50850"/>
    </source>
</evidence>
<evidence type="ECO:0000256" key="1">
    <source>
        <dbReference type="ARBA" id="ARBA00004651"/>
    </source>
</evidence>
<dbReference type="EMBL" id="CP013695">
    <property type="protein sequence ID" value="ALU31747.1"/>
    <property type="molecule type" value="Genomic_DNA"/>
</dbReference>
<accession>A0A0U3FWX6</accession>
<dbReference type="Gene3D" id="1.20.1250.20">
    <property type="entry name" value="MFS general substrate transporter like domains"/>
    <property type="match status" value="1"/>
</dbReference>
<keyword evidence="2" id="KW-0813">Transport</keyword>
<feature type="transmembrane region" description="Helical" evidence="7">
    <location>
        <begin position="335"/>
        <end position="355"/>
    </location>
</feature>
<keyword evidence="5 7" id="KW-1133">Transmembrane helix</keyword>
<evidence type="ECO:0000256" key="2">
    <source>
        <dbReference type="ARBA" id="ARBA00022448"/>
    </source>
</evidence>
<feature type="transmembrane region" description="Helical" evidence="7">
    <location>
        <begin position="161"/>
        <end position="184"/>
    </location>
</feature>
<dbReference type="GO" id="GO:0022857">
    <property type="term" value="F:transmembrane transporter activity"/>
    <property type="evidence" value="ECO:0007669"/>
    <property type="project" value="InterPro"/>
</dbReference>
<feature type="transmembrane region" description="Helical" evidence="7">
    <location>
        <begin position="404"/>
        <end position="426"/>
    </location>
</feature>
<evidence type="ECO:0000313" key="9">
    <source>
        <dbReference type="EMBL" id="ALU29020.1"/>
    </source>
</evidence>
<feature type="transmembrane region" description="Helical" evidence="7">
    <location>
        <begin position="24"/>
        <end position="42"/>
    </location>
</feature>
<dbReference type="PANTHER" id="PTHR43045:SF1">
    <property type="entry name" value="SHIKIMATE TRANSPORTER"/>
    <property type="match status" value="1"/>
</dbReference>
<dbReference type="OrthoDB" id="117970at2157"/>
<dbReference type="InterPro" id="IPR036259">
    <property type="entry name" value="MFS_trans_sf"/>
</dbReference>
<dbReference type="SUPFAM" id="SSF103473">
    <property type="entry name" value="MFS general substrate transporter"/>
    <property type="match status" value="1"/>
</dbReference>
<feature type="transmembrane region" description="Helical" evidence="7">
    <location>
        <begin position="196"/>
        <end position="215"/>
    </location>
</feature>
<evidence type="ECO:0000256" key="6">
    <source>
        <dbReference type="ARBA" id="ARBA00023136"/>
    </source>
</evidence>
<dbReference type="OMA" id="GYYVVFT"/>
<dbReference type="RefSeq" id="WP_011277560.1">
    <property type="nucleotide sequence ID" value="NZ_BHWZ01000001.1"/>
</dbReference>
<comment type="subcellular location">
    <subcellularLocation>
        <location evidence="1">Cell membrane</location>
        <topology evidence="1">Multi-pass membrane protein</topology>
    </subcellularLocation>
</comment>
<dbReference type="EMBL" id="CP013694">
    <property type="protein sequence ID" value="ALU29020.1"/>
    <property type="molecule type" value="Genomic_DNA"/>
</dbReference>
<proteinExistence type="predicted"/>
<evidence type="ECO:0000256" key="3">
    <source>
        <dbReference type="ARBA" id="ARBA00022475"/>
    </source>
</evidence>
<dbReference type="InterPro" id="IPR011701">
    <property type="entry name" value="MFS"/>
</dbReference>
<keyword evidence="4 7" id="KW-0812">Transmembrane</keyword>
<dbReference type="InterPro" id="IPR020846">
    <property type="entry name" value="MFS_dom"/>
</dbReference>
<feature type="transmembrane region" description="Helical" evidence="7">
    <location>
        <begin position="85"/>
        <end position="104"/>
    </location>
</feature>
<dbReference type="PANTHER" id="PTHR43045">
    <property type="entry name" value="SHIKIMATE TRANSPORTER"/>
    <property type="match status" value="1"/>
</dbReference>
<gene>
    <name evidence="9" type="ORF">ATY89_03030</name>
    <name evidence="10" type="ORF">ATZ20_06055</name>
</gene>
<feature type="transmembrane region" description="Helical" evidence="7">
    <location>
        <begin position="110"/>
        <end position="129"/>
    </location>
</feature>
<evidence type="ECO:0000313" key="10">
    <source>
        <dbReference type="EMBL" id="ALU31747.1"/>
    </source>
</evidence>
<keyword evidence="3" id="KW-1003">Cell membrane</keyword>
<name>A0A0U3FWX6_9CREN</name>
<dbReference type="InterPro" id="IPR005829">
    <property type="entry name" value="Sugar_transporter_CS"/>
</dbReference>
<feature type="transmembrane region" description="Helical" evidence="7">
    <location>
        <begin position="284"/>
        <end position="303"/>
    </location>
</feature>
<reference evidence="11 12" key="1">
    <citation type="submission" date="2015-12" db="EMBL/GenBank/DDBJ databases">
        <title>A stable core within a dynamic pangenome in Sulfolobus acidocaldarius.</title>
        <authorList>
            <person name="Anderson R."/>
            <person name="Kouris A."/>
            <person name="Seward C."/>
            <person name="Campbell K."/>
            <person name="Whitaker R."/>
        </authorList>
    </citation>
    <scope>NUCLEOTIDE SEQUENCE [LARGE SCALE GENOMIC DNA]</scope>
    <source>
        <strain evidence="9 12">GG12-C01-09</strain>
        <strain evidence="10 11">NG05B_CO5_07</strain>
    </source>
</reference>
<dbReference type="PROSITE" id="PS00216">
    <property type="entry name" value="SUGAR_TRANSPORT_1"/>
    <property type="match status" value="1"/>
</dbReference>
<dbReference type="Proteomes" id="UP000065473">
    <property type="component" value="Chromosome"/>
</dbReference>
<feature type="transmembrane region" description="Helical" evidence="7">
    <location>
        <begin position="48"/>
        <end position="64"/>
    </location>
</feature>
<dbReference type="GeneID" id="14551194"/>
<dbReference type="AlphaFoldDB" id="A0A0U3FWX6"/>
<dbReference type="PROSITE" id="PS50850">
    <property type="entry name" value="MFS"/>
    <property type="match status" value="1"/>
</dbReference>
<keyword evidence="6 7" id="KW-0472">Membrane</keyword>
<evidence type="ECO:0000256" key="7">
    <source>
        <dbReference type="SAM" id="Phobius"/>
    </source>
</evidence>
<dbReference type="Pfam" id="PF07690">
    <property type="entry name" value="MFS_1"/>
    <property type="match status" value="1"/>
</dbReference>
<organism evidence="10 11">
    <name type="scientific">Sulfolobus acidocaldarius</name>
    <dbReference type="NCBI Taxonomy" id="2285"/>
    <lineage>
        <taxon>Archaea</taxon>
        <taxon>Thermoproteota</taxon>
        <taxon>Thermoprotei</taxon>
        <taxon>Sulfolobales</taxon>
        <taxon>Sulfolobaceae</taxon>
        <taxon>Sulfolobus</taxon>
    </lineage>
</organism>
<dbReference type="Proteomes" id="UP000060043">
    <property type="component" value="Chromosome"/>
</dbReference>
<feature type="transmembrane region" description="Helical" evidence="7">
    <location>
        <begin position="310"/>
        <end position="329"/>
    </location>
</feature>
<feature type="domain" description="Major facilitator superfamily (MFS) profile" evidence="8">
    <location>
        <begin position="12"/>
        <end position="428"/>
    </location>
</feature>
<protein>
    <recommendedName>
        <fullName evidence="8">Major facilitator superfamily (MFS) profile domain-containing protein</fullName>
    </recommendedName>
</protein>
<dbReference type="PaxDb" id="1435377-SUSAZ_03055"/>
<sequence length="438" mass="48599">MEGYTRSDIIKVATLSTIGTTIEWYDFFISATAASTVWPYIYFNSQNVGVALLYSLLIFSTGFLDRPIGAIIFGNIGDKRGRKETLVYTLLLMGLGTLGIGLTPPYLSTGSWPGIGIFAPILLIIFRLLQGLAVGGEWGGASTIVTEYAAKSKYRAFWASWVQQGVPLGIIAASVAFIALQVSFPGKAFFDWGWRIAYYIGAAILLIGALIRYRVLESPVFKKIIQKRAILNIPFARLIKNEWRTVLLLALGWAYNNALFYVIISFVQYYIIALGFPQSFPQELILIASIMGMFLIILGAILADRVGRKPVIIISTLVSSILIFVFFMLLNTKDIGLMFLGSILISTGYLGYAVYSAFFSEQFPTRYRYSGSSFSYHLSTPISGGLAPVIASYIYALFNNNYLLAWPYIALMVFIYGVISAIVISLTKETVRIELEEE</sequence>
<evidence type="ECO:0000256" key="4">
    <source>
        <dbReference type="ARBA" id="ARBA00022692"/>
    </source>
</evidence>
<feature type="transmembrane region" description="Helical" evidence="7">
    <location>
        <begin position="376"/>
        <end position="398"/>
    </location>
</feature>
<dbReference type="GO" id="GO:0005886">
    <property type="term" value="C:plasma membrane"/>
    <property type="evidence" value="ECO:0007669"/>
    <property type="project" value="UniProtKB-SubCell"/>
</dbReference>
<evidence type="ECO:0000256" key="5">
    <source>
        <dbReference type="ARBA" id="ARBA00022989"/>
    </source>
</evidence>
<evidence type="ECO:0000313" key="12">
    <source>
        <dbReference type="Proteomes" id="UP000065473"/>
    </source>
</evidence>
<feature type="transmembrane region" description="Helical" evidence="7">
    <location>
        <begin position="246"/>
        <end position="272"/>
    </location>
</feature>
<evidence type="ECO:0000313" key="11">
    <source>
        <dbReference type="Proteomes" id="UP000060043"/>
    </source>
</evidence>